<dbReference type="EMBL" id="VXIV02002423">
    <property type="protein sequence ID" value="KAF6025845.1"/>
    <property type="molecule type" value="Genomic_DNA"/>
</dbReference>
<evidence type="ECO:0000313" key="3">
    <source>
        <dbReference type="Proteomes" id="UP000593567"/>
    </source>
</evidence>
<comment type="caution">
    <text evidence="2">The sequence shown here is derived from an EMBL/GenBank/DDBJ whole genome shotgun (WGS) entry which is preliminary data.</text>
</comment>
<name>A0A7J7JIA5_BUGNE</name>
<dbReference type="AlphaFoldDB" id="A0A7J7JIA5"/>
<keyword evidence="1" id="KW-0732">Signal</keyword>
<reference evidence="2" key="1">
    <citation type="submission" date="2020-06" db="EMBL/GenBank/DDBJ databases">
        <title>Draft genome of Bugula neritina, a colonial animal packing powerful symbionts and potential medicines.</title>
        <authorList>
            <person name="Rayko M."/>
        </authorList>
    </citation>
    <scope>NUCLEOTIDE SEQUENCE [LARGE SCALE GENOMIC DNA]</scope>
    <source>
        <strain evidence="2">Kwan_BN1</strain>
    </source>
</reference>
<gene>
    <name evidence="2" type="ORF">EB796_015842</name>
</gene>
<organism evidence="2 3">
    <name type="scientific">Bugula neritina</name>
    <name type="common">Brown bryozoan</name>
    <name type="synonym">Sertularia neritina</name>
    <dbReference type="NCBI Taxonomy" id="10212"/>
    <lineage>
        <taxon>Eukaryota</taxon>
        <taxon>Metazoa</taxon>
        <taxon>Spiralia</taxon>
        <taxon>Lophotrochozoa</taxon>
        <taxon>Bryozoa</taxon>
        <taxon>Gymnolaemata</taxon>
        <taxon>Cheilostomatida</taxon>
        <taxon>Flustrina</taxon>
        <taxon>Buguloidea</taxon>
        <taxon>Bugulidae</taxon>
        <taxon>Bugula</taxon>
    </lineage>
</organism>
<dbReference type="Proteomes" id="UP000593567">
    <property type="component" value="Unassembled WGS sequence"/>
</dbReference>
<evidence type="ECO:0008006" key="4">
    <source>
        <dbReference type="Google" id="ProtNLM"/>
    </source>
</evidence>
<proteinExistence type="predicted"/>
<protein>
    <recommendedName>
        <fullName evidence="4">Secreted protein</fullName>
    </recommendedName>
</protein>
<sequence>MQSLSTSFTRMAVLSSTLWAWVTGPLSAFSTMQFYADKVSSTCRGDVTPYRAAAQCRGRNKKSEYDKEMAVAMRSLLLLQLSASCLLLATFEEEHRG</sequence>
<evidence type="ECO:0000313" key="2">
    <source>
        <dbReference type="EMBL" id="KAF6025845.1"/>
    </source>
</evidence>
<accession>A0A7J7JIA5</accession>
<feature type="chain" id="PRO_5029441543" description="Secreted protein" evidence="1">
    <location>
        <begin position="29"/>
        <end position="97"/>
    </location>
</feature>
<evidence type="ECO:0000256" key="1">
    <source>
        <dbReference type="SAM" id="SignalP"/>
    </source>
</evidence>
<feature type="signal peptide" evidence="1">
    <location>
        <begin position="1"/>
        <end position="28"/>
    </location>
</feature>
<keyword evidence="3" id="KW-1185">Reference proteome</keyword>